<dbReference type="InterPro" id="IPR058533">
    <property type="entry name" value="Cation_efflux_TM"/>
</dbReference>
<keyword evidence="3" id="KW-0813">Transport</keyword>
<dbReference type="Gene3D" id="1.20.1510.10">
    <property type="entry name" value="Cation efflux protein transmembrane domain"/>
    <property type="match status" value="1"/>
</dbReference>
<organism evidence="9 10">
    <name type="scientific">Caulochytrium protostelioides</name>
    <dbReference type="NCBI Taxonomy" id="1555241"/>
    <lineage>
        <taxon>Eukaryota</taxon>
        <taxon>Fungi</taxon>
        <taxon>Fungi incertae sedis</taxon>
        <taxon>Chytridiomycota</taxon>
        <taxon>Chytridiomycota incertae sedis</taxon>
        <taxon>Chytridiomycetes</taxon>
        <taxon>Caulochytriales</taxon>
        <taxon>Caulochytriaceae</taxon>
        <taxon>Caulochytrium</taxon>
    </lineage>
</organism>
<comment type="subcellular location">
    <subcellularLocation>
        <location evidence="1">Membrane</location>
        <topology evidence="1">Multi-pass membrane protein</topology>
    </subcellularLocation>
</comment>
<dbReference type="InterPro" id="IPR027469">
    <property type="entry name" value="Cation_efflux_TMD_sf"/>
</dbReference>
<keyword evidence="5 7" id="KW-0472">Membrane</keyword>
<keyword evidence="10" id="KW-1185">Reference proteome</keyword>
<keyword evidence="4 7" id="KW-1133">Transmembrane helix</keyword>
<feature type="compositionally biased region" description="Gly residues" evidence="6">
    <location>
        <begin position="37"/>
        <end position="48"/>
    </location>
</feature>
<dbReference type="InterPro" id="IPR050681">
    <property type="entry name" value="CDF/SLC30A"/>
</dbReference>
<dbReference type="GO" id="GO:0030003">
    <property type="term" value="P:intracellular monoatomic cation homeostasis"/>
    <property type="evidence" value="ECO:0007669"/>
    <property type="project" value="UniProtKB-ARBA"/>
</dbReference>
<reference evidence="10" key="1">
    <citation type="journal article" date="2018" name="Nat. Microbiol.">
        <title>Leveraging single-cell genomics to expand the fungal tree of life.</title>
        <authorList>
            <person name="Ahrendt S.R."/>
            <person name="Quandt C.A."/>
            <person name="Ciobanu D."/>
            <person name="Clum A."/>
            <person name="Salamov A."/>
            <person name="Andreopoulos B."/>
            <person name="Cheng J.F."/>
            <person name="Woyke T."/>
            <person name="Pelin A."/>
            <person name="Henrissat B."/>
            <person name="Reynolds N.K."/>
            <person name="Benny G.L."/>
            <person name="Smith M.E."/>
            <person name="James T.Y."/>
            <person name="Grigoriev I.V."/>
        </authorList>
    </citation>
    <scope>NUCLEOTIDE SEQUENCE [LARGE SCALE GENOMIC DNA]</scope>
    <source>
        <strain evidence="10">ATCC 52028</strain>
    </source>
</reference>
<evidence type="ECO:0000256" key="1">
    <source>
        <dbReference type="ARBA" id="ARBA00004141"/>
    </source>
</evidence>
<sequence length="439" mass="45069">MRTASLPRRSSSLHAGSDSDGTLHELCHACRGGGGGGGSGGGSGGGGSVSPAATAPVSPSPAPSDRTYFGALPAGAVSKARASSLCRSRASFGGDAYDDAAPIPHDREATQRRLRLALTFCLLFLLVQALGGYLAHSLAILADACHLVTDLASYGVALLSVHVAGRAPTHRHSYGFHRAEVLGACCSVLLIWVLTGLLAYEAIARLITPPEGLPVQPRIMIVLALLGVIFNVGMLAILGHGHDHDHSHGHSQDHDHDHDPDHVGHPTGGHATNINRRAAVLHAMGDLAGSSILLVSSFAIYLRPETAPLIDPACTLLFVVIVLGATVPVIRIAAGVMMQATPPGLSLAALSTELRAIAGVAGVHAVHAWSLSPGVTACSAHLRLESDGLHGPADGAVLTAAHAVARSHHITFPVFQIESALSGCPSQLVASRIDAGPYV</sequence>
<protein>
    <recommendedName>
        <fullName evidence="8">Cation efflux protein transmembrane domain-containing protein</fullName>
    </recommendedName>
</protein>
<evidence type="ECO:0000313" key="9">
    <source>
        <dbReference type="EMBL" id="RKP00824.1"/>
    </source>
</evidence>
<accession>A0A4P9X6L1</accession>
<evidence type="ECO:0000256" key="7">
    <source>
        <dbReference type="SAM" id="Phobius"/>
    </source>
</evidence>
<dbReference type="PANTHER" id="PTHR11562">
    <property type="entry name" value="CATION EFFLUX PROTEIN/ ZINC TRANSPORTER"/>
    <property type="match status" value="1"/>
</dbReference>
<gene>
    <name evidence="9" type="ORF">CXG81DRAFT_12769</name>
</gene>
<keyword evidence="3" id="KW-0864">Zinc transport</keyword>
<dbReference type="Pfam" id="PF01545">
    <property type="entry name" value="Cation_efflux"/>
    <property type="match status" value="1"/>
</dbReference>
<dbReference type="OrthoDB" id="9944568at2759"/>
<proteinExistence type="predicted"/>
<dbReference type="Proteomes" id="UP000274922">
    <property type="component" value="Unassembled WGS sequence"/>
</dbReference>
<feature type="transmembrane region" description="Helical" evidence="7">
    <location>
        <begin position="309"/>
        <end position="330"/>
    </location>
</feature>
<dbReference type="AlphaFoldDB" id="A0A4P9X6L1"/>
<dbReference type="EMBL" id="ML014197">
    <property type="protein sequence ID" value="RKP00824.1"/>
    <property type="molecule type" value="Genomic_DNA"/>
</dbReference>
<name>A0A4P9X6L1_9FUNG</name>
<keyword evidence="3" id="KW-0862">Zinc</keyword>
<feature type="region of interest" description="Disordered" evidence="6">
    <location>
        <begin position="37"/>
        <end position="61"/>
    </location>
</feature>
<evidence type="ECO:0000256" key="3">
    <source>
        <dbReference type="ARBA" id="ARBA00022906"/>
    </source>
</evidence>
<feature type="transmembrane region" description="Helical" evidence="7">
    <location>
        <begin position="181"/>
        <end position="199"/>
    </location>
</feature>
<dbReference type="SUPFAM" id="SSF161111">
    <property type="entry name" value="Cation efflux protein transmembrane domain-like"/>
    <property type="match status" value="1"/>
</dbReference>
<feature type="domain" description="Cation efflux protein transmembrane" evidence="8">
    <location>
        <begin position="115"/>
        <end position="336"/>
    </location>
</feature>
<evidence type="ECO:0000256" key="6">
    <source>
        <dbReference type="SAM" id="MobiDB-lite"/>
    </source>
</evidence>
<feature type="compositionally biased region" description="Basic and acidic residues" evidence="6">
    <location>
        <begin position="243"/>
        <end position="264"/>
    </location>
</feature>
<evidence type="ECO:0000256" key="4">
    <source>
        <dbReference type="ARBA" id="ARBA00022989"/>
    </source>
</evidence>
<dbReference type="GO" id="GO:0005385">
    <property type="term" value="F:zinc ion transmembrane transporter activity"/>
    <property type="evidence" value="ECO:0007669"/>
    <property type="project" value="TreeGrafter"/>
</dbReference>
<dbReference type="PANTHER" id="PTHR11562:SF17">
    <property type="entry name" value="RE54080P-RELATED"/>
    <property type="match status" value="1"/>
</dbReference>
<evidence type="ECO:0000256" key="5">
    <source>
        <dbReference type="ARBA" id="ARBA00023136"/>
    </source>
</evidence>
<feature type="transmembrane region" description="Helical" evidence="7">
    <location>
        <begin position="283"/>
        <end position="303"/>
    </location>
</feature>
<dbReference type="GO" id="GO:0098771">
    <property type="term" value="P:inorganic ion homeostasis"/>
    <property type="evidence" value="ECO:0007669"/>
    <property type="project" value="UniProtKB-ARBA"/>
</dbReference>
<evidence type="ECO:0000256" key="2">
    <source>
        <dbReference type="ARBA" id="ARBA00022692"/>
    </source>
</evidence>
<keyword evidence="3" id="KW-0406">Ion transport</keyword>
<dbReference type="GO" id="GO:0005886">
    <property type="term" value="C:plasma membrane"/>
    <property type="evidence" value="ECO:0007669"/>
    <property type="project" value="TreeGrafter"/>
</dbReference>
<evidence type="ECO:0000259" key="8">
    <source>
        <dbReference type="Pfam" id="PF01545"/>
    </source>
</evidence>
<evidence type="ECO:0000313" key="10">
    <source>
        <dbReference type="Proteomes" id="UP000274922"/>
    </source>
</evidence>
<feature type="region of interest" description="Disordered" evidence="6">
    <location>
        <begin position="243"/>
        <end position="269"/>
    </location>
</feature>
<feature type="transmembrane region" description="Helical" evidence="7">
    <location>
        <begin position="219"/>
        <end position="238"/>
    </location>
</feature>
<dbReference type="InterPro" id="IPR002524">
    <property type="entry name" value="Cation_efflux"/>
</dbReference>
<feature type="transmembrane region" description="Helical" evidence="7">
    <location>
        <begin position="116"/>
        <end position="139"/>
    </location>
</feature>
<dbReference type="STRING" id="1555241.A0A4P9X6L1"/>
<dbReference type="NCBIfam" id="TIGR01297">
    <property type="entry name" value="CDF"/>
    <property type="match status" value="1"/>
</dbReference>
<keyword evidence="2 7" id="KW-0812">Transmembrane</keyword>